<keyword evidence="2" id="KW-1133">Transmembrane helix</keyword>
<comment type="caution">
    <text evidence="3">The sequence shown here is derived from an EMBL/GenBank/DDBJ whole genome shotgun (WGS) entry which is preliminary data.</text>
</comment>
<feature type="region of interest" description="Disordered" evidence="1">
    <location>
        <begin position="348"/>
        <end position="389"/>
    </location>
</feature>
<feature type="transmembrane region" description="Helical" evidence="2">
    <location>
        <begin position="47"/>
        <end position="68"/>
    </location>
</feature>
<feature type="compositionally biased region" description="Basic and acidic residues" evidence="1">
    <location>
        <begin position="348"/>
        <end position="357"/>
    </location>
</feature>
<dbReference type="InterPro" id="IPR021460">
    <property type="entry name" value="DUF3112"/>
</dbReference>
<reference evidence="3" key="1">
    <citation type="submission" date="2021-07" db="EMBL/GenBank/DDBJ databases">
        <authorList>
            <person name="Durling M."/>
        </authorList>
    </citation>
    <scope>NUCLEOTIDE SEQUENCE</scope>
</reference>
<protein>
    <submittedName>
        <fullName evidence="3">Uncharacterized protein</fullName>
    </submittedName>
</protein>
<feature type="transmembrane region" description="Helical" evidence="2">
    <location>
        <begin position="231"/>
        <end position="251"/>
    </location>
</feature>
<feature type="region of interest" description="Disordered" evidence="1">
    <location>
        <begin position="1"/>
        <end position="26"/>
    </location>
</feature>
<evidence type="ECO:0000256" key="1">
    <source>
        <dbReference type="SAM" id="MobiDB-lite"/>
    </source>
</evidence>
<accession>A0A9N9LNS4</accession>
<sequence length="458" mass="50822">MSSSPSPDAAGAGGGGSPTGEAPQDPPYAPQNALLGGLPTKDLDDTITVVFLMLFVLGAIVHMTILQLNQRLGRKFLMSGLIFGFCMARIAACTMRLVWASYPSKIPVAIAANIFVQAGVIILFIINLVFVQRILRASYPQWAWKKWFSLLFKAYFATIVIVLIIIITVTVQSFYTLSTNTRRIDRDIQLFAGTYFAVAAFLPLPILLLKLLVPKEGRVEKFGEGRFRTKIWVLVFASAILTVGAGFRTVTNYFTPRLRTDPAWYHSKACFYSFNFAIEIIVVGLYAAVRVDKRFFVPNGSHGPGDYLRPDDFVNEKKDGLPRGTLCDSEEQVFHDAPAATLTDEEHILDTDKDPKVSKSSRATRASYMSSGTNTLYEPDKQELPNRPPQDVFENLERKQRKSLRASRINTGMETVFGEDVPTLTSTTVAGSATDSPIETLPVIHRSSFVEEVMEHAM</sequence>
<keyword evidence="2" id="KW-0812">Transmembrane</keyword>
<feature type="transmembrane region" description="Helical" evidence="2">
    <location>
        <begin position="190"/>
        <end position="211"/>
    </location>
</feature>
<feature type="transmembrane region" description="Helical" evidence="2">
    <location>
        <begin position="80"/>
        <end position="102"/>
    </location>
</feature>
<keyword evidence="2" id="KW-0472">Membrane</keyword>
<dbReference type="PANTHER" id="PTHR35184">
    <property type="entry name" value="YALI0C10208P"/>
    <property type="match status" value="1"/>
</dbReference>
<dbReference type="PANTHER" id="PTHR35184:SF1">
    <property type="entry name" value="INTEGRAL MEMBRANE PROTEIN"/>
    <property type="match status" value="1"/>
</dbReference>
<feature type="compositionally biased region" description="Polar residues" evidence="1">
    <location>
        <begin position="358"/>
        <end position="376"/>
    </location>
</feature>
<gene>
    <name evidence="3" type="ORF">HYALB_00010538</name>
</gene>
<feature type="transmembrane region" description="Helical" evidence="2">
    <location>
        <begin position="150"/>
        <end position="170"/>
    </location>
</feature>
<evidence type="ECO:0000256" key="2">
    <source>
        <dbReference type="SAM" id="Phobius"/>
    </source>
</evidence>
<dbReference type="OrthoDB" id="3357002at2759"/>
<evidence type="ECO:0000313" key="4">
    <source>
        <dbReference type="Proteomes" id="UP000701801"/>
    </source>
</evidence>
<dbReference type="EMBL" id="CAJVRM010000266">
    <property type="protein sequence ID" value="CAG8978574.1"/>
    <property type="molecule type" value="Genomic_DNA"/>
</dbReference>
<name>A0A9N9LNS4_9HELO</name>
<dbReference type="Proteomes" id="UP000701801">
    <property type="component" value="Unassembled WGS sequence"/>
</dbReference>
<feature type="transmembrane region" description="Helical" evidence="2">
    <location>
        <begin position="271"/>
        <end position="289"/>
    </location>
</feature>
<proteinExistence type="predicted"/>
<organism evidence="3 4">
    <name type="scientific">Hymenoscyphus albidus</name>
    <dbReference type="NCBI Taxonomy" id="595503"/>
    <lineage>
        <taxon>Eukaryota</taxon>
        <taxon>Fungi</taxon>
        <taxon>Dikarya</taxon>
        <taxon>Ascomycota</taxon>
        <taxon>Pezizomycotina</taxon>
        <taxon>Leotiomycetes</taxon>
        <taxon>Helotiales</taxon>
        <taxon>Helotiaceae</taxon>
        <taxon>Hymenoscyphus</taxon>
    </lineage>
</organism>
<keyword evidence="4" id="KW-1185">Reference proteome</keyword>
<dbReference type="AlphaFoldDB" id="A0A9N9LNS4"/>
<dbReference type="Pfam" id="PF11309">
    <property type="entry name" value="DUF3112"/>
    <property type="match status" value="1"/>
</dbReference>
<evidence type="ECO:0000313" key="3">
    <source>
        <dbReference type="EMBL" id="CAG8978574.1"/>
    </source>
</evidence>
<feature type="transmembrane region" description="Helical" evidence="2">
    <location>
        <begin position="108"/>
        <end position="130"/>
    </location>
</feature>
<feature type="compositionally biased region" description="Low complexity" evidence="1">
    <location>
        <begin position="1"/>
        <end position="10"/>
    </location>
</feature>